<dbReference type="EMBL" id="JANRHH010000052">
    <property type="protein sequence ID" value="MDN4595202.1"/>
    <property type="molecule type" value="Genomic_DNA"/>
</dbReference>
<evidence type="ECO:0000313" key="2">
    <source>
        <dbReference type="Proteomes" id="UP001174196"/>
    </source>
</evidence>
<gene>
    <name evidence="1" type="ORF">NWF35_15145</name>
</gene>
<accession>A0ABT8IS48</accession>
<protein>
    <recommendedName>
        <fullName evidence="3">Lipoprotein</fullName>
    </recommendedName>
</protein>
<reference evidence="1" key="1">
    <citation type="submission" date="2022-08" db="EMBL/GenBank/DDBJ databases">
        <title>Polycladomyces zharkentsis sp. nov., a novel thermophilic CMC and starch-degrading bacterium isolated from a geothermal spring in Kazakhstan.</title>
        <authorList>
            <person name="Mashzhan A."/>
            <person name="Kistaubaeva A."/>
            <person name="Javier-Lopez R."/>
            <person name="Birkeland N.-K."/>
        </authorList>
    </citation>
    <scope>NUCLEOTIDE SEQUENCE</scope>
    <source>
        <strain evidence="1">KSR 13</strain>
    </source>
</reference>
<sequence>MRKCSIILLLFLFLVGCTEYLSQDDRHLPLIQSNDLGHSFVYKGKVYVAQALLGVPESQLGEPIGRLKSENMVVYRIKGLSEEWLATVFEGTPTVYTSKKGISLKVLSPNKILIEDTTPILSLFTDETSIKNQKVIDQIVNKITMGKFSKGEVKGKIRKVRQLSFVSSRYPGIRYMMYYTEVSSGQAYLDDNTGRLYPHIGSILKPYLQ</sequence>
<name>A0ABT8IS48_9BACL</name>
<keyword evidence="2" id="KW-1185">Reference proteome</keyword>
<evidence type="ECO:0008006" key="3">
    <source>
        <dbReference type="Google" id="ProtNLM"/>
    </source>
</evidence>
<comment type="caution">
    <text evidence="1">The sequence shown here is derived from an EMBL/GenBank/DDBJ whole genome shotgun (WGS) entry which is preliminary data.</text>
</comment>
<dbReference type="Proteomes" id="UP001174196">
    <property type="component" value="Unassembled WGS sequence"/>
</dbReference>
<organism evidence="1 2">
    <name type="scientific">Polycladomyces subterraneus</name>
    <dbReference type="NCBI Taxonomy" id="1016997"/>
    <lineage>
        <taxon>Bacteria</taxon>
        <taxon>Bacillati</taxon>
        <taxon>Bacillota</taxon>
        <taxon>Bacilli</taxon>
        <taxon>Bacillales</taxon>
        <taxon>Thermoactinomycetaceae</taxon>
        <taxon>Polycladomyces</taxon>
    </lineage>
</organism>
<evidence type="ECO:0000313" key="1">
    <source>
        <dbReference type="EMBL" id="MDN4595202.1"/>
    </source>
</evidence>
<dbReference type="PROSITE" id="PS51257">
    <property type="entry name" value="PROKAR_LIPOPROTEIN"/>
    <property type="match status" value="1"/>
</dbReference>
<proteinExistence type="predicted"/>
<dbReference type="RefSeq" id="WP_301240224.1">
    <property type="nucleotide sequence ID" value="NZ_JANRHH010000052.1"/>
</dbReference>